<gene>
    <name evidence="13" type="ORF">ESA94_08155</name>
</gene>
<dbReference type="OrthoDB" id="9768177at2"/>
<evidence type="ECO:0000313" key="14">
    <source>
        <dbReference type="Proteomes" id="UP000290204"/>
    </source>
</evidence>
<dbReference type="InterPro" id="IPR039426">
    <property type="entry name" value="TonB-dep_rcpt-like"/>
</dbReference>
<dbReference type="Pfam" id="PF00593">
    <property type="entry name" value="TonB_dep_Rec_b-barrel"/>
    <property type="match status" value="1"/>
</dbReference>
<keyword evidence="7 8" id="KW-0998">Cell outer membrane</keyword>
<evidence type="ECO:0000256" key="10">
    <source>
        <dbReference type="SAM" id="SignalP"/>
    </source>
</evidence>
<sequence>MTLNRLLARFGMLVVALLVVAMNVLAQGKTVTGKVTDSKDGTPVSNASVTVKGTNTGTTTDATGSFRLVITDANAVLVISSVGYNNYEVSVGNQTDLSVSLTAASGTLNEVVVVGYGTQRKRDLSGSVATVSSKDFVKGALQTPEQLIAGKIAGVQITPNSGAPGSGSRIRIRGGASLNASNDPLIVIDGVPVDNGGISGATNPLNLINPNDIETFTVLKDPSAAAIYGSRASNGVILITTKKGKKGKVRFNVNAQGFVQTAAGKVDVLSADEVRSIVNAKGTTAQMALLGKESTDWQDEIYRNAFAQDFNLSAAGAVGKWPFRLSGGYLNQDGLLKTGNFKRFTGSLNLSPSFFNNKLKVDLNLKGTRTTNFFANEGAIGNAVTFDPTKPIYSSSKRYGGYWEWTDPDGLPTQLSNRNPLGLLYNRENTSEVMRSIGNIQFDYQIPFVKGLRANLNLGYDVSQGRGINIVSDSAADTYRRKGIRNPYYQSRTNKLMDFYFNYASNIKAINSRIDVTAGTGYQDFEFYSFNNPDVRYNGDTVPGSKPNFISQAPGYTLISYYGRLVYTLDNKYTVTVNARTDGTSKFNKDNRWGFFPSAAVAWQVSEEDFLKNSKVVSNLKLRAGYGVTGQQDGIPFYGYIPVYGLSNNQAQYQLGNSFVSMLRPSAYDATLRWETTTNINAAVDFGFMDNRINGTVEGFVRKTKDLLSVVPIPAGSNFTNQLFTNVGNIESKGFEITLNAVPVKSKNFEWEIGANFTYVVPKITKLLVNEDPNFTGVAVGGISGGTGNTIQRHIVGERPSSFYVYKQVYDANNKPIEGLYEDLNRDGIINEKDLYLYQNPEAKYFIGINSNITINRFNAGFVMRGSIGNYMYDNLNSNMGVYRQIVNPLGFLANGSKDYLHTGFVNNQYFSDYYIKNASFLRMDNINVGYDAGEIAKNVRLRITANVQNVFVITKYGGLDPEISGGIDNTIYPRPRTYVLGVNLDF</sequence>
<evidence type="ECO:0000313" key="13">
    <source>
        <dbReference type="EMBL" id="RXK60432.1"/>
    </source>
</evidence>
<organism evidence="13 14">
    <name type="scientific">Lacibacter luteus</name>
    <dbReference type="NCBI Taxonomy" id="2508719"/>
    <lineage>
        <taxon>Bacteria</taxon>
        <taxon>Pseudomonadati</taxon>
        <taxon>Bacteroidota</taxon>
        <taxon>Chitinophagia</taxon>
        <taxon>Chitinophagales</taxon>
        <taxon>Chitinophagaceae</taxon>
        <taxon>Lacibacter</taxon>
    </lineage>
</organism>
<dbReference type="InterPro" id="IPR000531">
    <property type="entry name" value="Beta-barrel_TonB"/>
</dbReference>
<evidence type="ECO:0000256" key="7">
    <source>
        <dbReference type="ARBA" id="ARBA00023237"/>
    </source>
</evidence>
<dbReference type="InterPro" id="IPR023996">
    <property type="entry name" value="TonB-dep_OMP_SusC/RagA"/>
</dbReference>
<reference evidence="13 14" key="1">
    <citation type="submission" date="2019-01" db="EMBL/GenBank/DDBJ databases">
        <title>Lacibacter sp. strain TTM-7.</title>
        <authorList>
            <person name="Chen W.-M."/>
        </authorList>
    </citation>
    <scope>NUCLEOTIDE SEQUENCE [LARGE SCALE GENOMIC DNA]</scope>
    <source>
        <strain evidence="13 14">TTM-7</strain>
    </source>
</reference>
<dbReference type="AlphaFoldDB" id="A0A4Q1CJF3"/>
<dbReference type="InterPro" id="IPR036942">
    <property type="entry name" value="Beta-barrel_TonB_sf"/>
</dbReference>
<name>A0A4Q1CJF3_9BACT</name>
<keyword evidence="5 9" id="KW-0798">TonB box</keyword>
<dbReference type="InterPro" id="IPR008969">
    <property type="entry name" value="CarboxyPept-like_regulatory"/>
</dbReference>
<accession>A0A4Q1CJF3</accession>
<dbReference type="Pfam" id="PF07715">
    <property type="entry name" value="Plug"/>
    <property type="match status" value="1"/>
</dbReference>
<dbReference type="SUPFAM" id="SSF49464">
    <property type="entry name" value="Carboxypeptidase regulatory domain-like"/>
    <property type="match status" value="1"/>
</dbReference>
<dbReference type="EMBL" id="SDHW01000002">
    <property type="protein sequence ID" value="RXK60432.1"/>
    <property type="molecule type" value="Genomic_DNA"/>
</dbReference>
<dbReference type="PROSITE" id="PS52016">
    <property type="entry name" value="TONB_DEPENDENT_REC_3"/>
    <property type="match status" value="1"/>
</dbReference>
<feature type="domain" description="TonB-dependent receptor-like beta-barrel" evidence="11">
    <location>
        <begin position="398"/>
        <end position="951"/>
    </location>
</feature>
<evidence type="ECO:0000256" key="6">
    <source>
        <dbReference type="ARBA" id="ARBA00023136"/>
    </source>
</evidence>
<keyword evidence="6 8" id="KW-0472">Membrane</keyword>
<feature type="domain" description="TonB-dependent receptor plug" evidence="12">
    <location>
        <begin position="121"/>
        <end position="236"/>
    </location>
</feature>
<evidence type="ECO:0000259" key="12">
    <source>
        <dbReference type="Pfam" id="PF07715"/>
    </source>
</evidence>
<dbReference type="Pfam" id="PF13715">
    <property type="entry name" value="CarbopepD_reg_2"/>
    <property type="match status" value="1"/>
</dbReference>
<dbReference type="FunFam" id="2.170.130.10:FF:000008">
    <property type="entry name" value="SusC/RagA family TonB-linked outer membrane protein"/>
    <property type="match status" value="1"/>
</dbReference>
<evidence type="ECO:0000256" key="8">
    <source>
        <dbReference type="PROSITE-ProRule" id="PRU01360"/>
    </source>
</evidence>
<dbReference type="NCBIfam" id="TIGR04057">
    <property type="entry name" value="SusC_RagA_signa"/>
    <property type="match status" value="1"/>
</dbReference>
<comment type="similarity">
    <text evidence="8 9">Belongs to the TonB-dependent receptor family.</text>
</comment>
<feature type="chain" id="PRO_5020193923" evidence="10">
    <location>
        <begin position="27"/>
        <end position="987"/>
    </location>
</feature>
<keyword evidence="4 8" id="KW-0812">Transmembrane</keyword>
<dbReference type="Proteomes" id="UP000290204">
    <property type="component" value="Unassembled WGS sequence"/>
</dbReference>
<dbReference type="Gene3D" id="2.40.170.20">
    <property type="entry name" value="TonB-dependent receptor, beta-barrel domain"/>
    <property type="match status" value="1"/>
</dbReference>
<feature type="signal peptide" evidence="10">
    <location>
        <begin position="1"/>
        <end position="26"/>
    </location>
</feature>
<comment type="caution">
    <text evidence="13">The sequence shown here is derived from an EMBL/GenBank/DDBJ whole genome shotgun (WGS) entry which is preliminary data.</text>
</comment>
<evidence type="ECO:0000259" key="11">
    <source>
        <dbReference type="Pfam" id="PF00593"/>
    </source>
</evidence>
<evidence type="ECO:0000256" key="1">
    <source>
        <dbReference type="ARBA" id="ARBA00004571"/>
    </source>
</evidence>
<protein>
    <submittedName>
        <fullName evidence="13">SusC/RagA family TonB-linked outer membrane protein</fullName>
    </submittedName>
</protein>
<evidence type="ECO:0000256" key="2">
    <source>
        <dbReference type="ARBA" id="ARBA00022448"/>
    </source>
</evidence>
<dbReference type="GO" id="GO:0009279">
    <property type="term" value="C:cell outer membrane"/>
    <property type="evidence" value="ECO:0007669"/>
    <property type="project" value="UniProtKB-SubCell"/>
</dbReference>
<evidence type="ECO:0000256" key="5">
    <source>
        <dbReference type="ARBA" id="ARBA00023077"/>
    </source>
</evidence>
<dbReference type="SUPFAM" id="SSF56935">
    <property type="entry name" value="Porins"/>
    <property type="match status" value="1"/>
</dbReference>
<evidence type="ECO:0000256" key="9">
    <source>
        <dbReference type="RuleBase" id="RU003357"/>
    </source>
</evidence>
<comment type="subcellular location">
    <subcellularLocation>
        <location evidence="1 8">Cell outer membrane</location>
        <topology evidence="1 8">Multi-pass membrane protein</topology>
    </subcellularLocation>
</comment>
<evidence type="ECO:0000256" key="4">
    <source>
        <dbReference type="ARBA" id="ARBA00022692"/>
    </source>
</evidence>
<keyword evidence="10" id="KW-0732">Signal</keyword>
<evidence type="ECO:0000256" key="3">
    <source>
        <dbReference type="ARBA" id="ARBA00022452"/>
    </source>
</evidence>
<dbReference type="InterPro" id="IPR012910">
    <property type="entry name" value="Plug_dom"/>
</dbReference>
<proteinExistence type="inferred from homology"/>
<dbReference type="Gene3D" id="2.60.40.1120">
    <property type="entry name" value="Carboxypeptidase-like, regulatory domain"/>
    <property type="match status" value="1"/>
</dbReference>
<keyword evidence="14" id="KW-1185">Reference proteome</keyword>
<dbReference type="NCBIfam" id="TIGR04056">
    <property type="entry name" value="OMP_RagA_SusC"/>
    <property type="match status" value="1"/>
</dbReference>
<dbReference type="Gene3D" id="2.170.130.10">
    <property type="entry name" value="TonB-dependent receptor, plug domain"/>
    <property type="match status" value="1"/>
</dbReference>
<dbReference type="InterPro" id="IPR023997">
    <property type="entry name" value="TonB-dep_OMP_SusC/RagA_CS"/>
</dbReference>
<keyword evidence="2 8" id="KW-0813">Transport</keyword>
<keyword evidence="3 8" id="KW-1134">Transmembrane beta strand</keyword>
<dbReference type="InterPro" id="IPR037066">
    <property type="entry name" value="Plug_dom_sf"/>
</dbReference>